<feature type="domain" description="NADPH-dependent FMN reductase-like" evidence="3">
    <location>
        <begin position="17"/>
        <end position="145"/>
    </location>
</feature>
<reference evidence="4 5" key="1">
    <citation type="submission" date="2019-04" db="EMBL/GenBank/DDBJ databases">
        <authorList>
            <person name="Poehlein A."/>
            <person name="Bengelsdorf F.R."/>
            <person name="Duerre P."/>
            <person name="Daniel R."/>
        </authorList>
    </citation>
    <scope>NUCLEOTIDE SEQUENCE [LARGE SCALE GENOMIC DNA]</scope>
    <source>
        <strain evidence="4 5">BS-1</strain>
    </source>
</reference>
<evidence type="ECO:0000256" key="1">
    <source>
        <dbReference type="ARBA" id="ARBA00022630"/>
    </source>
</evidence>
<dbReference type="InterPro" id="IPR005025">
    <property type="entry name" value="FMN_Rdtase-like_dom"/>
</dbReference>
<dbReference type="PANTHER" id="PTHR43278">
    <property type="entry name" value="NAD(P)H-DEPENDENT FMN-CONTAINING OXIDOREDUCTASE YWQN-RELATED"/>
    <property type="match status" value="1"/>
</dbReference>
<protein>
    <submittedName>
        <fullName evidence="4">FMN-dependent NADH-azoreductase</fullName>
    </submittedName>
</protein>
<evidence type="ECO:0000313" key="5">
    <source>
        <dbReference type="Proteomes" id="UP000297714"/>
    </source>
</evidence>
<evidence type="ECO:0000259" key="3">
    <source>
        <dbReference type="Pfam" id="PF03358"/>
    </source>
</evidence>
<dbReference type="AlphaFoldDB" id="A0A4Z0XYP5"/>
<proteinExistence type="predicted"/>
<evidence type="ECO:0000313" key="4">
    <source>
        <dbReference type="EMBL" id="TGJ75617.1"/>
    </source>
</evidence>
<dbReference type="PANTHER" id="PTHR43278:SF2">
    <property type="entry name" value="IRON-SULFUR FLAVOPROTEIN"/>
    <property type="match status" value="1"/>
</dbReference>
<dbReference type="GO" id="GO:0016491">
    <property type="term" value="F:oxidoreductase activity"/>
    <property type="evidence" value="ECO:0007669"/>
    <property type="project" value="InterPro"/>
</dbReference>
<dbReference type="InterPro" id="IPR051796">
    <property type="entry name" value="ISF_SsuE-like"/>
</dbReference>
<sequence>MNANTVKEECSSDRKLLLVFFGSPHKNGTSAKLLTAFLEPFYGNAEIRIINAYEQNIAPCLGCNLCASEQTCSQRDFDELDLLIRRADAIVVATPVYNLGFPAPLKAIIDRTQRYYAARFSLGISKPIEKHKTAVLLVTCGSPASEDADVLYRQLKRVFSVTNTALKGMAVWADTDALGGHSTFANARKAAQDLALAILCEMCYHKM</sequence>
<gene>
    <name evidence="4" type="primary">azoR</name>
    <name evidence="4" type="ORF">CAGA_22220</name>
</gene>
<comment type="caution">
    <text evidence="4">The sequence shown here is derived from an EMBL/GenBank/DDBJ whole genome shotgun (WGS) entry which is preliminary data.</text>
</comment>
<dbReference type="Proteomes" id="UP000297714">
    <property type="component" value="Unassembled WGS sequence"/>
</dbReference>
<accession>A0A4Z0XYP5</accession>
<dbReference type="Pfam" id="PF03358">
    <property type="entry name" value="FMN_red"/>
    <property type="match status" value="1"/>
</dbReference>
<organism evidence="4 5">
    <name type="scientific">Caproiciproducens galactitolivorans</name>
    <dbReference type="NCBI Taxonomy" id="642589"/>
    <lineage>
        <taxon>Bacteria</taxon>
        <taxon>Bacillati</taxon>
        <taxon>Bacillota</taxon>
        <taxon>Clostridia</taxon>
        <taxon>Eubacteriales</taxon>
        <taxon>Acutalibacteraceae</taxon>
        <taxon>Caproiciproducens</taxon>
    </lineage>
</organism>
<keyword evidence="1" id="KW-0285">Flavoprotein</keyword>
<dbReference type="Gene3D" id="3.40.50.360">
    <property type="match status" value="1"/>
</dbReference>
<dbReference type="InterPro" id="IPR029039">
    <property type="entry name" value="Flavoprotein-like_sf"/>
</dbReference>
<name>A0A4Z0XYP5_9FIRM</name>
<keyword evidence="2" id="KW-0288">FMN</keyword>
<dbReference type="SUPFAM" id="SSF52218">
    <property type="entry name" value="Flavoproteins"/>
    <property type="match status" value="1"/>
</dbReference>
<dbReference type="RefSeq" id="WP_167875225.1">
    <property type="nucleotide sequence ID" value="NZ_JAJUFJ010000013.1"/>
</dbReference>
<dbReference type="EMBL" id="SRMQ01000013">
    <property type="protein sequence ID" value="TGJ75617.1"/>
    <property type="molecule type" value="Genomic_DNA"/>
</dbReference>
<evidence type="ECO:0000256" key="2">
    <source>
        <dbReference type="ARBA" id="ARBA00022643"/>
    </source>
</evidence>
<keyword evidence="5" id="KW-1185">Reference proteome</keyword>